<evidence type="ECO:0000256" key="1">
    <source>
        <dbReference type="SAM" id="MobiDB-lite"/>
    </source>
</evidence>
<dbReference type="EMBL" id="WIUZ02000001">
    <property type="protein sequence ID" value="KAF9792519.1"/>
    <property type="molecule type" value="Genomic_DNA"/>
</dbReference>
<evidence type="ECO:0000313" key="2">
    <source>
        <dbReference type="EMBL" id="KAF9792519.1"/>
    </source>
</evidence>
<proteinExistence type="predicted"/>
<feature type="region of interest" description="Disordered" evidence="1">
    <location>
        <begin position="224"/>
        <end position="243"/>
    </location>
</feature>
<organism evidence="2 3">
    <name type="scientific">Thelephora terrestris</name>
    <dbReference type="NCBI Taxonomy" id="56493"/>
    <lineage>
        <taxon>Eukaryota</taxon>
        <taxon>Fungi</taxon>
        <taxon>Dikarya</taxon>
        <taxon>Basidiomycota</taxon>
        <taxon>Agaricomycotina</taxon>
        <taxon>Agaricomycetes</taxon>
        <taxon>Thelephorales</taxon>
        <taxon>Thelephoraceae</taxon>
        <taxon>Thelephora</taxon>
    </lineage>
</organism>
<feature type="region of interest" description="Disordered" evidence="1">
    <location>
        <begin position="1"/>
        <end position="23"/>
    </location>
</feature>
<protein>
    <submittedName>
        <fullName evidence="2">Uncharacterized protein</fullName>
    </submittedName>
</protein>
<dbReference type="Proteomes" id="UP000736335">
    <property type="component" value="Unassembled WGS sequence"/>
</dbReference>
<gene>
    <name evidence="2" type="ORF">BJ322DRAFT_53320</name>
</gene>
<evidence type="ECO:0000313" key="3">
    <source>
        <dbReference type="Proteomes" id="UP000736335"/>
    </source>
</evidence>
<feature type="region of interest" description="Disordered" evidence="1">
    <location>
        <begin position="32"/>
        <end position="51"/>
    </location>
</feature>
<comment type="caution">
    <text evidence="2">The sequence shown here is derived from an EMBL/GenBank/DDBJ whole genome shotgun (WGS) entry which is preliminary data.</text>
</comment>
<reference evidence="2" key="2">
    <citation type="submission" date="2020-11" db="EMBL/GenBank/DDBJ databases">
        <authorList>
            <consortium name="DOE Joint Genome Institute"/>
            <person name="Kuo A."/>
            <person name="Miyauchi S."/>
            <person name="Kiss E."/>
            <person name="Drula E."/>
            <person name="Kohler A."/>
            <person name="Sanchez-Garcia M."/>
            <person name="Andreopoulos B."/>
            <person name="Barry K.W."/>
            <person name="Bonito G."/>
            <person name="Buee M."/>
            <person name="Carver A."/>
            <person name="Chen C."/>
            <person name="Cichocki N."/>
            <person name="Clum A."/>
            <person name="Culley D."/>
            <person name="Crous P.W."/>
            <person name="Fauchery L."/>
            <person name="Girlanda M."/>
            <person name="Hayes R."/>
            <person name="Keri Z."/>
            <person name="Labutti K."/>
            <person name="Lipzen A."/>
            <person name="Lombard V."/>
            <person name="Magnuson J."/>
            <person name="Maillard F."/>
            <person name="Morin E."/>
            <person name="Murat C."/>
            <person name="Nolan M."/>
            <person name="Ohm R."/>
            <person name="Pangilinan J."/>
            <person name="Pereira M."/>
            <person name="Perotto S."/>
            <person name="Peter M."/>
            <person name="Riley R."/>
            <person name="Sitrit Y."/>
            <person name="Stielow B."/>
            <person name="Szollosi G."/>
            <person name="Zifcakova L."/>
            <person name="Stursova M."/>
            <person name="Spatafora J.W."/>
            <person name="Tedersoo L."/>
            <person name="Vaario L.-M."/>
            <person name="Yamada A."/>
            <person name="Yan M."/>
            <person name="Wang P."/>
            <person name="Xu J."/>
            <person name="Bruns T."/>
            <person name="Baldrian P."/>
            <person name="Vilgalys R."/>
            <person name="Henrissat B."/>
            <person name="Grigoriev I.V."/>
            <person name="Hibbett D."/>
            <person name="Nagy L.G."/>
            <person name="Martin F.M."/>
        </authorList>
    </citation>
    <scope>NUCLEOTIDE SEQUENCE</scope>
    <source>
        <strain evidence="2">UH-Tt-Lm1</strain>
    </source>
</reference>
<accession>A0A9P6HPR3</accession>
<feature type="compositionally biased region" description="Basic and acidic residues" evidence="1">
    <location>
        <begin position="12"/>
        <end position="23"/>
    </location>
</feature>
<reference evidence="2" key="1">
    <citation type="journal article" date="2020" name="Nat. Commun.">
        <title>Large-scale genome sequencing of mycorrhizal fungi provides insights into the early evolution of symbiotic traits.</title>
        <authorList>
            <person name="Miyauchi S."/>
            <person name="Kiss E."/>
            <person name="Kuo A."/>
            <person name="Drula E."/>
            <person name="Kohler A."/>
            <person name="Sanchez-Garcia M."/>
            <person name="Morin E."/>
            <person name="Andreopoulos B."/>
            <person name="Barry K.W."/>
            <person name="Bonito G."/>
            <person name="Buee M."/>
            <person name="Carver A."/>
            <person name="Chen C."/>
            <person name="Cichocki N."/>
            <person name="Clum A."/>
            <person name="Culley D."/>
            <person name="Crous P.W."/>
            <person name="Fauchery L."/>
            <person name="Girlanda M."/>
            <person name="Hayes R.D."/>
            <person name="Keri Z."/>
            <person name="LaButti K."/>
            <person name="Lipzen A."/>
            <person name="Lombard V."/>
            <person name="Magnuson J."/>
            <person name="Maillard F."/>
            <person name="Murat C."/>
            <person name="Nolan M."/>
            <person name="Ohm R.A."/>
            <person name="Pangilinan J."/>
            <person name="Pereira M.F."/>
            <person name="Perotto S."/>
            <person name="Peter M."/>
            <person name="Pfister S."/>
            <person name="Riley R."/>
            <person name="Sitrit Y."/>
            <person name="Stielow J.B."/>
            <person name="Szollosi G."/>
            <person name="Zifcakova L."/>
            <person name="Stursova M."/>
            <person name="Spatafora J.W."/>
            <person name="Tedersoo L."/>
            <person name="Vaario L.M."/>
            <person name="Yamada A."/>
            <person name="Yan M."/>
            <person name="Wang P."/>
            <person name="Xu J."/>
            <person name="Bruns T."/>
            <person name="Baldrian P."/>
            <person name="Vilgalys R."/>
            <person name="Dunand C."/>
            <person name="Henrissat B."/>
            <person name="Grigoriev I.V."/>
            <person name="Hibbett D."/>
            <person name="Nagy L.G."/>
            <person name="Martin F.M."/>
        </authorList>
    </citation>
    <scope>NUCLEOTIDE SEQUENCE</scope>
    <source>
        <strain evidence="2">UH-Tt-Lm1</strain>
    </source>
</reference>
<feature type="region of interest" description="Disordered" evidence="1">
    <location>
        <begin position="58"/>
        <end position="83"/>
    </location>
</feature>
<sequence length="334" mass="37421">MDKFTRRSSITSKHDPREANECQRELVRKVLTSSMMKTPRPLPNAPPLHLTSTLSTDIRSYRPLPTPPVQSSGSSEPLSRPRPKLRISVTSQTLQRRNSLDSLTIRTPAFRDPGQTLTPVVDHRMNPVLFNRRWSRISPRHLKRSSRVSPAKSVCSPLVFNSQLATAEPDICGLEEDSAPRIARLENSTSDRYVTLQLSRSRLAPIKDRIRVNPSVTSAKVATRLSGGEDGNGERMDPSPYSASSIDLTSSSEFCENGRSWKSLLNATRVAMTSCLSLSPKLRSRESGAVRVTGPMRVSQLATPLHRTWYKERGGWRWVEKDAGEVLDELRKLQ</sequence>
<keyword evidence="3" id="KW-1185">Reference proteome</keyword>
<dbReference type="AlphaFoldDB" id="A0A9P6HPR3"/>
<name>A0A9P6HPR3_9AGAM</name>